<comment type="caution">
    <text evidence="2">The sequence shown here is derived from an EMBL/GenBank/DDBJ whole genome shotgun (WGS) entry which is preliminary data.</text>
</comment>
<name>A0A6G0TN32_APHGL</name>
<gene>
    <name evidence="2" type="ORF">AGLY_007790</name>
</gene>
<sequence length="234" mass="27919">MYVFKKIEKNKKKNDGKTGIFTQIQFSTESIFYMVVIQKLITTTEIFDFYANFFLKCRSNFYEICRKRENLQILENFTTIYRQLKFSIFLKIFFEVSIKFFWPYQNTCKFYTKFLICYSYILTKSVGLEKRRSSLYSCYYSYNKIAFVLYTSNNYRNNEVFLINIISFINNSLLIVIYSIYSVQVKSAQSLGRKLILFAHVSHILYNADQITGRLMLPGGSDSCRRLSKYYVEV</sequence>
<evidence type="ECO:0000256" key="1">
    <source>
        <dbReference type="SAM" id="Phobius"/>
    </source>
</evidence>
<evidence type="ECO:0000313" key="2">
    <source>
        <dbReference type="EMBL" id="KAE9535889.1"/>
    </source>
</evidence>
<keyword evidence="1" id="KW-0472">Membrane</keyword>
<keyword evidence="3" id="KW-1185">Reference proteome</keyword>
<dbReference type="Proteomes" id="UP000475862">
    <property type="component" value="Unassembled WGS sequence"/>
</dbReference>
<protein>
    <submittedName>
        <fullName evidence="2">Uncharacterized protein</fullName>
    </submittedName>
</protein>
<accession>A0A6G0TN32</accession>
<feature type="transmembrane region" description="Helical" evidence="1">
    <location>
        <begin position="160"/>
        <end position="181"/>
    </location>
</feature>
<keyword evidence="1" id="KW-0812">Transmembrane</keyword>
<dbReference type="EMBL" id="VYZN01000025">
    <property type="protein sequence ID" value="KAE9535889.1"/>
    <property type="molecule type" value="Genomic_DNA"/>
</dbReference>
<dbReference type="AlphaFoldDB" id="A0A6G0TN32"/>
<organism evidence="2 3">
    <name type="scientific">Aphis glycines</name>
    <name type="common">Soybean aphid</name>
    <dbReference type="NCBI Taxonomy" id="307491"/>
    <lineage>
        <taxon>Eukaryota</taxon>
        <taxon>Metazoa</taxon>
        <taxon>Ecdysozoa</taxon>
        <taxon>Arthropoda</taxon>
        <taxon>Hexapoda</taxon>
        <taxon>Insecta</taxon>
        <taxon>Pterygota</taxon>
        <taxon>Neoptera</taxon>
        <taxon>Paraneoptera</taxon>
        <taxon>Hemiptera</taxon>
        <taxon>Sternorrhyncha</taxon>
        <taxon>Aphidomorpha</taxon>
        <taxon>Aphidoidea</taxon>
        <taxon>Aphididae</taxon>
        <taxon>Aphidini</taxon>
        <taxon>Aphis</taxon>
        <taxon>Aphis</taxon>
    </lineage>
</organism>
<reference evidence="2 3" key="1">
    <citation type="submission" date="2019-08" db="EMBL/GenBank/DDBJ databases">
        <title>The genome of the soybean aphid Biotype 1, its phylome, world population structure and adaptation to the North American continent.</title>
        <authorList>
            <person name="Giordano R."/>
            <person name="Donthu R.K."/>
            <person name="Hernandez A.G."/>
            <person name="Wright C.L."/>
            <person name="Zimin A.V."/>
        </authorList>
    </citation>
    <scope>NUCLEOTIDE SEQUENCE [LARGE SCALE GENOMIC DNA]</scope>
    <source>
        <tissue evidence="2">Whole aphids</tissue>
    </source>
</reference>
<evidence type="ECO:0000313" key="3">
    <source>
        <dbReference type="Proteomes" id="UP000475862"/>
    </source>
</evidence>
<keyword evidence="1" id="KW-1133">Transmembrane helix</keyword>
<proteinExistence type="predicted"/>